<comment type="caution">
    <text evidence="1">The sequence shown here is derived from an EMBL/GenBank/DDBJ whole genome shotgun (WGS) entry which is preliminary data.</text>
</comment>
<dbReference type="EMBL" id="NHPB01000049">
    <property type="protein sequence ID" value="OYR70334.1"/>
    <property type="molecule type" value="Genomic_DNA"/>
</dbReference>
<evidence type="ECO:0000313" key="2">
    <source>
        <dbReference type="Proteomes" id="UP000216758"/>
    </source>
</evidence>
<reference evidence="1 2" key="1">
    <citation type="journal article" date="2014" name="Front. Microbiol.">
        <title>Population and genomic analysis of the genus Halorubrum.</title>
        <authorList>
            <person name="Fullmer M.S."/>
            <person name="Soucy S.M."/>
            <person name="Swithers K.S."/>
            <person name="Makkay A.M."/>
            <person name="Wheeler R."/>
            <person name="Ventosa A."/>
            <person name="Gogarten J.P."/>
            <person name="Papke R.T."/>
        </authorList>
    </citation>
    <scope>NUCLEOTIDE SEQUENCE [LARGE SCALE GENOMIC DNA]</scope>
    <source>
        <strain evidence="1 2">G37</strain>
    </source>
</reference>
<accession>A0A256JN60</accession>
<dbReference type="Proteomes" id="UP000216758">
    <property type="component" value="Unassembled WGS sequence"/>
</dbReference>
<dbReference type="AlphaFoldDB" id="A0A256JN60"/>
<gene>
    <name evidence="1" type="ORF">DJ78_08960</name>
</gene>
<sequence>MTSSEEFRWDAPWRVDGMFKPQVRNNRFAYTRIGLFGGEVLLEIDFASNMAGITGRNESVTPVQEDIGEWQDGVWYAYSGEYDGDSRYLFTVWDASEARPESPTAVTTGRTLSDTEMPMMIRAYAGGDITVNHAFIGYNAGEELE</sequence>
<name>A0A256JN60_HALEZ</name>
<organism evidence="1 2">
    <name type="scientific">Halorubrum ezzemoulense</name>
    <name type="common">Halorubrum chaoviator</name>
    <dbReference type="NCBI Taxonomy" id="337243"/>
    <lineage>
        <taxon>Archaea</taxon>
        <taxon>Methanobacteriati</taxon>
        <taxon>Methanobacteriota</taxon>
        <taxon>Stenosarchaea group</taxon>
        <taxon>Halobacteria</taxon>
        <taxon>Halobacteriales</taxon>
        <taxon>Haloferacaceae</taxon>
        <taxon>Halorubrum</taxon>
    </lineage>
</organism>
<protein>
    <submittedName>
        <fullName evidence="1">Uncharacterized protein</fullName>
    </submittedName>
</protein>
<evidence type="ECO:0000313" key="1">
    <source>
        <dbReference type="EMBL" id="OYR70334.1"/>
    </source>
</evidence>
<proteinExistence type="predicted"/>